<feature type="coiled-coil region" evidence="1">
    <location>
        <begin position="476"/>
        <end position="510"/>
    </location>
</feature>
<keyword evidence="1" id="KW-0175">Coiled coil</keyword>
<evidence type="ECO:0000313" key="3">
    <source>
        <dbReference type="EMBL" id="CCC52939.1"/>
    </source>
</evidence>
<dbReference type="AlphaFoldDB" id="G0UAV2"/>
<organism evidence="3">
    <name type="scientific">Trypanosoma vivax (strain Y486)</name>
    <dbReference type="NCBI Taxonomy" id="1055687"/>
    <lineage>
        <taxon>Eukaryota</taxon>
        <taxon>Discoba</taxon>
        <taxon>Euglenozoa</taxon>
        <taxon>Kinetoplastea</taxon>
        <taxon>Metakinetoplastina</taxon>
        <taxon>Trypanosomatida</taxon>
        <taxon>Trypanosomatidae</taxon>
        <taxon>Trypanosoma</taxon>
        <taxon>Duttonella</taxon>
    </lineage>
</organism>
<gene>
    <name evidence="3" type="ORF">TVY486_1104230</name>
</gene>
<dbReference type="EMBL" id="HE573027">
    <property type="protein sequence ID" value="CCC52939.1"/>
    <property type="molecule type" value="Genomic_DNA"/>
</dbReference>
<feature type="compositionally biased region" description="Polar residues" evidence="2">
    <location>
        <begin position="296"/>
        <end position="308"/>
    </location>
</feature>
<evidence type="ECO:0000256" key="1">
    <source>
        <dbReference type="SAM" id="Coils"/>
    </source>
</evidence>
<reference evidence="3" key="1">
    <citation type="journal article" date="2012" name="Proc. Natl. Acad. Sci. U.S.A.">
        <title>Antigenic diversity is generated by distinct evolutionary mechanisms in African trypanosome species.</title>
        <authorList>
            <person name="Jackson A.P."/>
            <person name="Berry A."/>
            <person name="Aslett M."/>
            <person name="Allison H.C."/>
            <person name="Burton P."/>
            <person name="Vavrova-Anderson J."/>
            <person name="Brown R."/>
            <person name="Browne H."/>
            <person name="Corton N."/>
            <person name="Hauser H."/>
            <person name="Gamble J."/>
            <person name="Gilderthorp R."/>
            <person name="Marcello L."/>
            <person name="McQuillan J."/>
            <person name="Otto T.D."/>
            <person name="Quail M.A."/>
            <person name="Sanders M.J."/>
            <person name="van Tonder A."/>
            <person name="Ginger M.L."/>
            <person name="Field M.C."/>
            <person name="Barry J.D."/>
            <person name="Hertz-Fowler C."/>
            <person name="Berriman M."/>
        </authorList>
    </citation>
    <scope>NUCLEOTIDE SEQUENCE</scope>
    <source>
        <strain evidence="3">Y486</strain>
    </source>
</reference>
<feature type="compositionally biased region" description="Low complexity" evidence="2">
    <location>
        <begin position="389"/>
        <end position="401"/>
    </location>
</feature>
<sequence length="993" mass="109834">MAHRGRTDSHTFVNNQNTRVATVSLPSFSPRDAHLKRNNEKDECEDEEGQVHSDNVYLQLKRQQAGIGKGNVHPQLETIYNRIMRKLQRRANYDDVGAPPLATQLGVDLMSATSRGSEKVEIQSDAPACSTRSISSMAAPSESCPSPRQFPHPPLAKNIIKPDSLKDENGVDDAVLLSVQPCPKTLRLVVEAITKIVTEKLRIAEIGSIKGCLCQVFECRALLDRLLKEIPNYAHFQGEGERLITPMQLQELYQEFRKRPIVMPNVCYVRDSTSGRVTTYSGDACVMATTQPLPVVSDSSHPLAAQTQRQEDKVHEPTASIGPNAQCAPVSGTWVGSGARKSVLPNSPITIPASYGKTTRKRREGNVPSYLASKKQVSPSSPKIAPSTAAEVVAQSSVSEESAMRPTATSSVSDVEHVDDHLADREPEVSSKRAQARNHPQKSRTATERCYESTQRVSVGVLTDVNSTSIVLLENHRRVVKYAESLEVQIEELKKEIKKLKEELSEEEDYTSRKRKVVQYLRETLYKECNVLRSHLSYTQQKQIHLQALAREQQMQMQQMLQHSVPPAAQQPHNVHGGGERKHVLASPLKNSKSDTPRFPSIHQPRGVVSESPLACGSNGNDGPRRGQGTTTFTARSNATDDREEMDISSITPTATSAISVAVGGPNSSNCNASHTLLPRSSAPALAAAAAACNQVTIDCTAVQSILDLVLLAVENDQTFPVSASMVKKVNLDIISNAMIDDPHANEKKLRRDFEARERQMKENYTRSRMQLANTINIKNQEIKLLKMACDTEYLEKHLRDHVEDLRTELRRTCSLVKEDLKELWLSILLLMYKQRVLTERSAAALHEAGLDMQLVGLPVQKRINALAELLQKAIGERAQVRKQRSDNARDVYRIWKTTQIDIHEGHAPPAMPARLTLANFGRDGPRSLSVTNLNMGGLPTSEQAFSPNGKGKQRTTFNECFFELKSEEFTRNSSSSSIVTPASGVCAQNPSP</sequence>
<feature type="compositionally biased region" description="Basic and acidic residues" evidence="2">
    <location>
        <begin position="414"/>
        <end position="431"/>
    </location>
</feature>
<feature type="compositionally biased region" description="Polar residues" evidence="2">
    <location>
        <begin position="628"/>
        <end position="638"/>
    </location>
</feature>
<accession>G0UAV2</accession>
<evidence type="ECO:0000256" key="2">
    <source>
        <dbReference type="SAM" id="MobiDB-lite"/>
    </source>
</evidence>
<feature type="region of interest" description="Disordered" evidence="2">
    <location>
        <begin position="589"/>
        <end position="646"/>
    </location>
</feature>
<feature type="compositionally biased region" description="Polar residues" evidence="2">
    <location>
        <begin position="130"/>
        <end position="146"/>
    </location>
</feature>
<feature type="region of interest" description="Disordered" evidence="2">
    <location>
        <begin position="296"/>
        <end position="450"/>
    </location>
</feature>
<name>G0UAV2_TRYVY</name>
<feature type="region of interest" description="Disordered" evidence="2">
    <location>
        <begin position="117"/>
        <end position="158"/>
    </location>
</feature>
<dbReference type="VEuPathDB" id="TriTrypDB:TvY486_1104230"/>
<protein>
    <submittedName>
        <fullName evidence="3">Uncharacterized protein</fullName>
    </submittedName>
</protein>
<feature type="region of interest" description="Disordered" evidence="2">
    <location>
        <begin position="973"/>
        <end position="993"/>
    </location>
</feature>
<proteinExistence type="predicted"/>